<name>A0ACC2NEP1_9HYME</name>
<dbReference type="EMBL" id="CM056743">
    <property type="protein sequence ID" value="KAJ8669086.1"/>
    <property type="molecule type" value="Genomic_DNA"/>
</dbReference>
<sequence length="630" mass="72631">MIGIVIFCIFILFTGCRADLRKFTKGIEEQVDKNPLAIVQYIENLEKEAKTFQKKISGWKPKAYNKTDVTGALAQHPLILNEKDRFARTENKTLVCLIAYYVKFQRLVDEFNKGSKNTVCQSEKEYRDMLASTIVNLIKLKKELKKHLNKVVNFPSFPTDAEDCKRSKYFKGYITQIVSKTDIFYKLKTLFPTLKESCLREKYETKEALARIRKTFVDPIEKCITQSHSESGTVSSFQHGNTSNVDEILIQLKRFESLSHDFWIKVRGFKEDTPSLKEQISLKLNRNPLVVKARDRLEKNGFEKFECGSLFESKLQNLIREIQLNVIVNLDSALHDFDLSIDSVLTDIINTRKKLEEMLSSGVSPDNVNYDLAEKLLQKYMTKAEIGFNIISKLEVALPSTIMRSLSMSDEENIYEPIKELLYDPVIDCAEQVKVTSREEPLSVLRDFKLHQVKSANFEKNLEKVRSQTPVIVKYILNNLSRHPAIQTIQNAVNEDKVKGTECRKVFELNFRLLAGEFGSNQTSALNDTLKEMSDILHPLAKDLRESKKAVNDRLRNTVHEISLCKGSYRDCRFLEEYIDRAIFGYGLIDSLRHIMSEVIEKHVATVEDPELSRLIHEKIEIPVSNCLRE</sequence>
<proteinExistence type="predicted"/>
<evidence type="ECO:0000313" key="1">
    <source>
        <dbReference type="EMBL" id="KAJ8669086.1"/>
    </source>
</evidence>
<keyword evidence="2" id="KW-1185">Reference proteome</keyword>
<evidence type="ECO:0000313" key="2">
    <source>
        <dbReference type="Proteomes" id="UP001239111"/>
    </source>
</evidence>
<gene>
    <name evidence="1" type="ORF">QAD02_000345</name>
</gene>
<comment type="caution">
    <text evidence="1">The sequence shown here is derived from an EMBL/GenBank/DDBJ whole genome shotgun (WGS) entry which is preliminary data.</text>
</comment>
<protein>
    <submittedName>
        <fullName evidence="1">Uncharacterized protein</fullName>
    </submittedName>
</protein>
<organism evidence="1 2">
    <name type="scientific">Eretmocerus hayati</name>
    <dbReference type="NCBI Taxonomy" id="131215"/>
    <lineage>
        <taxon>Eukaryota</taxon>
        <taxon>Metazoa</taxon>
        <taxon>Ecdysozoa</taxon>
        <taxon>Arthropoda</taxon>
        <taxon>Hexapoda</taxon>
        <taxon>Insecta</taxon>
        <taxon>Pterygota</taxon>
        <taxon>Neoptera</taxon>
        <taxon>Endopterygota</taxon>
        <taxon>Hymenoptera</taxon>
        <taxon>Apocrita</taxon>
        <taxon>Proctotrupomorpha</taxon>
        <taxon>Chalcidoidea</taxon>
        <taxon>Aphelinidae</taxon>
        <taxon>Aphelininae</taxon>
        <taxon>Eretmocerus</taxon>
    </lineage>
</organism>
<reference evidence="1" key="1">
    <citation type="submission" date="2023-04" db="EMBL/GenBank/DDBJ databases">
        <title>A chromosome-level genome assembly of the parasitoid wasp Eretmocerus hayati.</title>
        <authorList>
            <person name="Zhong Y."/>
            <person name="Liu S."/>
            <person name="Liu Y."/>
        </authorList>
    </citation>
    <scope>NUCLEOTIDE SEQUENCE</scope>
    <source>
        <strain evidence="1">ZJU_SS_LIU_2023</strain>
    </source>
</reference>
<dbReference type="Proteomes" id="UP001239111">
    <property type="component" value="Chromosome 3"/>
</dbReference>
<accession>A0ACC2NEP1</accession>